<evidence type="ECO:0000313" key="1">
    <source>
        <dbReference type="EMBL" id="MBD1600446.1"/>
    </source>
</evidence>
<keyword evidence="2" id="KW-1185">Reference proteome</keyword>
<dbReference type="Proteomes" id="UP000805841">
    <property type="component" value="Unassembled WGS sequence"/>
</dbReference>
<gene>
    <name evidence="1" type="ORF">HAQ05_17260</name>
</gene>
<protein>
    <recommendedName>
        <fullName evidence="3">Sporulation protein</fullName>
    </recommendedName>
</protein>
<proteinExistence type="predicted"/>
<accession>A0ABR7Z4K2</accession>
<sequence>MRWLFVLLLVLNGFYFVWSQLEAPVTPKEIDGLASARPAGQDIRLLSERQGKPPAQGENCLYLGGFADRQALGPLLEHLAAAQVQAQPYALHGPQGPVHWLRVAPQSRELVGDQTLAELSRNIKDLKHQIMPCEGIATAE</sequence>
<comment type="caution">
    <text evidence="1">The sequence shown here is derived from an EMBL/GenBank/DDBJ whole genome shotgun (WGS) entry which is preliminary data.</text>
</comment>
<name>A0ABR7Z4K2_9PSED</name>
<evidence type="ECO:0008006" key="3">
    <source>
        <dbReference type="Google" id="ProtNLM"/>
    </source>
</evidence>
<reference evidence="1 2" key="1">
    <citation type="journal article" date="2020" name="Insects">
        <title>Bacteria Belonging to Pseudomonas typographi sp. nov. from the Bark Beetle Ips typographus Have Genomic Potential to Aid in the Host Ecology.</title>
        <authorList>
            <person name="Peral-Aranega E."/>
            <person name="Saati-Santamaria Z."/>
            <person name="Kolarik M."/>
            <person name="Rivas R."/>
            <person name="Garcia-Fraile P."/>
        </authorList>
    </citation>
    <scope>NUCLEOTIDE SEQUENCE [LARGE SCALE GENOMIC DNA]</scope>
    <source>
        <strain evidence="1 2">CA3A</strain>
    </source>
</reference>
<organism evidence="1 2">
    <name type="scientific">Pseudomonas typographi</name>
    <dbReference type="NCBI Taxonomy" id="2715964"/>
    <lineage>
        <taxon>Bacteria</taxon>
        <taxon>Pseudomonadati</taxon>
        <taxon>Pseudomonadota</taxon>
        <taxon>Gammaproteobacteria</taxon>
        <taxon>Pseudomonadales</taxon>
        <taxon>Pseudomonadaceae</taxon>
        <taxon>Pseudomonas</taxon>
    </lineage>
</organism>
<evidence type="ECO:0000313" key="2">
    <source>
        <dbReference type="Proteomes" id="UP000805841"/>
    </source>
</evidence>
<dbReference type="EMBL" id="JAAOCA010000022">
    <property type="protein sequence ID" value="MBD1600446.1"/>
    <property type="molecule type" value="Genomic_DNA"/>
</dbReference>
<dbReference type="RefSeq" id="WP_190422769.1">
    <property type="nucleotide sequence ID" value="NZ_JAAOCA010000022.1"/>
</dbReference>